<organism evidence="3 4">
    <name type="scientific">Hydrogenoanaerobacterium saccharovorans</name>
    <dbReference type="NCBI Taxonomy" id="474960"/>
    <lineage>
        <taxon>Bacteria</taxon>
        <taxon>Bacillati</taxon>
        <taxon>Bacillota</taxon>
        <taxon>Clostridia</taxon>
        <taxon>Eubacteriales</taxon>
        <taxon>Oscillospiraceae</taxon>
        <taxon>Hydrogenoanaerobacterium</taxon>
    </lineage>
</organism>
<name>A0A1H8E5H0_9FIRM</name>
<dbReference type="PANTHER" id="PTHR21666:SF270">
    <property type="entry name" value="MUREIN HYDROLASE ACTIVATOR ENVC"/>
    <property type="match status" value="1"/>
</dbReference>
<keyword evidence="4" id="KW-1185">Reference proteome</keyword>
<dbReference type="CDD" id="cd00161">
    <property type="entry name" value="beta-trefoil_Ricin-like"/>
    <property type="match status" value="1"/>
</dbReference>
<dbReference type="AlphaFoldDB" id="A0A1H8E5H0"/>
<dbReference type="InterPro" id="IPR011055">
    <property type="entry name" value="Dup_hybrid_motif"/>
</dbReference>
<dbReference type="EMBL" id="FOCG01000004">
    <property type="protein sequence ID" value="SEN14038.1"/>
    <property type="molecule type" value="Genomic_DNA"/>
</dbReference>
<dbReference type="GO" id="GO:0004222">
    <property type="term" value="F:metalloendopeptidase activity"/>
    <property type="evidence" value="ECO:0007669"/>
    <property type="project" value="TreeGrafter"/>
</dbReference>
<evidence type="ECO:0000313" key="4">
    <source>
        <dbReference type="Proteomes" id="UP000199158"/>
    </source>
</evidence>
<dbReference type="SUPFAM" id="SSF51261">
    <property type="entry name" value="Duplicated hybrid motif"/>
    <property type="match status" value="1"/>
</dbReference>
<dbReference type="OrthoDB" id="5623881at2"/>
<dbReference type="RefSeq" id="WP_092756411.1">
    <property type="nucleotide sequence ID" value="NZ_FOCG01000004.1"/>
</dbReference>
<gene>
    <name evidence="3" type="ORF">SAMN05216180_2877</name>
</gene>
<sequence>MAKPILGNTYRFNNVGAPSRRLNLYSSGSASNGMNVVLYTEDNTNEQQWVYRNNRLLINTNTSFCLDRYNLSGNANHNNADIWAVSSSEDDNQKIVFEDNGNYVKIKLASTSLYLTAYSNANGTSSGKTKTSAGNVYWAASSSSNYQRWTFTGITPPSGNYRWPTESKKINQKYGNTHDGVDIAPKALGVEGDKIFAYMDGVVSMKNTSISTNPNEGYTVRIHHNNPVRNGYSQLRTQYMHLKQPALVNVGDSVYAGQLIGYMGNTGNSTGVHLHFETRVSNSEFPLGGTSVYKAGNLVDPSAYLNLT</sequence>
<dbReference type="Proteomes" id="UP000199158">
    <property type="component" value="Unassembled WGS sequence"/>
</dbReference>
<evidence type="ECO:0000259" key="1">
    <source>
        <dbReference type="Pfam" id="PF00652"/>
    </source>
</evidence>
<dbReference type="Pfam" id="PF01551">
    <property type="entry name" value="Peptidase_M23"/>
    <property type="match status" value="1"/>
</dbReference>
<feature type="domain" description="M23ase beta-sheet core" evidence="2">
    <location>
        <begin position="177"/>
        <end position="282"/>
    </location>
</feature>
<dbReference type="STRING" id="474960.SAMN05216180_2877"/>
<dbReference type="Pfam" id="PF00652">
    <property type="entry name" value="Ricin_B_lectin"/>
    <property type="match status" value="1"/>
</dbReference>
<evidence type="ECO:0000259" key="2">
    <source>
        <dbReference type="Pfam" id="PF01551"/>
    </source>
</evidence>
<dbReference type="PROSITE" id="PS50231">
    <property type="entry name" value="RICIN_B_LECTIN"/>
    <property type="match status" value="1"/>
</dbReference>
<dbReference type="CDD" id="cd12797">
    <property type="entry name" value="M23_peptidase"/>
    <property type="match status" value="1"/>
</dbReference>
<feature type="domain" description="Ricin B lectin" evidence="1">
    <location>
        <begin position="26"/>
        <end position="149"/>
    </location>
</feature>
<dbReference type="SUPFAM" id="SSF50370">
    <property type="entry name" value="Ricin B-like lectins"/>
    <property type="match status" value="1"/>
</dbReference>
<evidence type="ECO:0000313" key="3">
    <source>
        <dbReference type="EMBL" id="SEN14038.1"/>
    </source>
</evidence>
<accession>A0A1H8E5H0</accession>
<dbReference type="PANTHER" id="PTHR21666">
    <property type="entry name" value="PEPTIDASE-RELATED"/>
    <property type="match status" value="1"/>
</dbReference>
<dbReference type="InterPro" id="IPR035992">
    <property type="entry name" value="Ricin_B-like_lectins"/>
</dbReference>
<proteinExistence type="predicted"/>
<dbReference type="Gene3D" id="2.80.10.50">
    <property type="match status" value="1"/>
</dbReference>
<dbReference type="Gene3D" id="2.70.70.10">
    <property type="entry name" value="Glucose Permease (Domain IIA)"/>
    <property type="match status" value="1"/>
</dbReference>
<protein>
    <submittedName>
        <fullName evidence="3">Peptidase family M23</fullName>
    </submittedName>
</protein>
<reference evidence="3 4" key="1">
    <citation type="submission" date="2016-10" db="EMBL/GenBank/DDBJ databases">
        <authorList>
            <person name="de Groot N.N."/>
        </authorList>
    </citation>
    <scope>NUCLEOTIDE SEQUENCE [LARGE SCALE GENOMIC DNA]</scope>
    <source>
        <strain evidence="3 4">CGMCC 1.5070</strain>
    </source>
</reference>
<dbReference type="InterPro" id="IPR050570">
    <property type="entry name" value="Cell_wall_metabolism_enzyme"/>
</dbReference>
<dbReference type="InterPro" id="IPR016047">
    <property type="entry name" value="M23ase_b-sheet_dom"/>
</dbReference>
<dbReference type="InterPro" id="IPR000772">
    <property type="entry name" value="Ricin_B_lectin"/>
</dbReference>